<feature type="region of interest" description="Disordered" evidence="10">
    <location>
        <begin position="314"/>
        <end position="338"/>
    </location>
</feature>
<keyword evidence="7" id="KW-0653">Protein transport</keyword>
<evidence type="ECO:0000256" key="3">
    <source>
        <dbReference type="ARBA" id="ARBA00022448"/>
    </source>
</evidence>
<evidence type="ECO:0000256" key="7">
    <source>
        <dbReference type="ARBA" id="ARBA00022927"/>
    </source>
</evidence>
<evidence type="ECO:0000256" key="5">
    <source>
        <dbReference type="ARBA" id="ARBA00022519"/>
    </source>
</evidence>
<comment type="similarity">
    <text evidence="2">Belongs to the TonB family.</text>
</comment>
<evidence type="ECO:0000256" key="1">
    <source>
        <dbReference type="ARBA" id="ARBA00004383"/>
    </source>
</evidence>
<organism evidence="13 14">
    <name type="scientific">Hymenobacter caeli</name>
    <dbReference type="NCBI Taxonomy" id="2735894"/>
    <lineage>
        <taxon>Bacteria</taxon>
        <taxon>Pseudomonadati</taxon>
        <taxon>Bacteroidota</taxon>
        <taxon>Cytophagia</taxon>
        <taxon>Cytophagales</taxon>
        <taxon>Hymenobacteraceae</taxon>
        <taxon>Hymenobacter</taxon>
    </lineage>
</organism>
<evidence type="ECO:0000256" key="11">
    <source>
        <dbReference type="SAM" id="Phobius"/>
    </source>
</evidence>
<dbReference type="PANTHER" id="PTHR33446">
    <property type="entry name" value="PROTEIN TONB-RELATED"/>
    <property type="match status" value="1"/>
</dbReference>
<gene>
    <name evidence="13" type="ORF">HNP98_000986</name>
</gene>
<dbReference type="RefSeq" id="WP_173808918.1">
    <property type="nucleotide sequence ID" value="NZ_JABSNP010000003.1"/>
</dbReference>
<feature type="transmembrane region" description="Helical" evidence="11">
    <location>
        <begin position="34"/>
        <end position="52"/>
    </location>
</feature>
<proteinExistence type="inferred from homology"/>
<keyword evidence="6 11" id="KW-0812">Transmembrane</keyword>
<dbReference type="PANTHER" id="PTHR33446:SF2">
    <property type="entry name" value="PROTEIN TONB"/>
    <property type="match status" value="1"/>
</dbReference>
<dbReference type="InterPro" id="IPR006260">
    <property type="entry name" value="TonB/TolA_C"/>
</dbReference>
<dbReference type="Pfam" id="PF05569">
    <property type="entry name" value="Peptidase_M56"/>
    <property type="match status" value="1"/>
</dbReference>
<feature type="domain" description="TonB C-terminal" evidence="12">
    <location>
        <begin position="362"/>
        <end position="453"/>
    </location>
</feature>
<dbReference type="PROSITE" id="PS52015">
    <property type="entry name" value="TONB_CTD"/>
    <property type="match status" value="1"/>
</dbReference>
<feature type="transmembrane region" description="Helical" evidence="11">
    <location>
        <begin position="102"/>
        <end position="119"/>
    </location>
</feature>
<dbReference type="Proteomes" id="UP000779507">
    <property type="component" value="Unassembled WGS sequence"/>
</dbReference>
<dbReference type="EMBL" id="JABSNP010000003">
    <property type="protein sequence ID" value="NRT18175.1"/>
    <property type="molecule type" value="Genomic_DNA"/>
</dbReference>
<keyword evidence="14" id="KW-1185">Reference proteome</keyword>
<reference evidence="13 14" key="1">
    <citation type="submission" date="2020-05" db="EMBL/GenBank/DDBJ databases">
        <title>Genomic Encyclopedia of Type Strains, Phase IV (KMG-V): Genome sequencing to study the core and pangenomes of soil and plant-associated prokaryotes.</title>
        <authorList>
            <person name="Whitman W."/>
        </authorList>
    </citation>
    <scope>NUCLEOTIDE SEQUENCE [LARGE SCALE GENOMIC DNA]</scope>
    <source>
        <strain evidence="13 14">9A</strain>
    </source>
</reference>
<dbReference type="Gene3D" id="3.30.1150.10">
    <property type="match status" value="1"/>
</dbReference>
<evidence type="ECO:0000256" key="2">
    <source>
        <dbReference type="ARBA" id="ARBA00006555"/>
    </source>
</evidence>
<protein>
    <submittedName>
        <fullName evidence="13">TonB family protein</fullName>
    </submittedName>
</protein>
<sequence length="453" mass="47689">MNDLLTWMLGSMLGLGAAWALYRGALRAERCFGYNRVFLLLAPLLAAGLPLLPRPTLGWLGGAAAAGAPGAAAAGAGPSFVLPTLHVQASGWAAEWGGVSPLVWLYVAGVAVGLGRLAWRLMQLHRATRHLARTAGPGYALANTGGRLPTSSFGRTIFWDDTAALVPAEAAQVLAHEAAHVRQGHTYDVLWLESWRALLWFNPFIYPLVRALALTHELLADRAALAETAAAPAAPGPGPGPTAYATLLARLATRRFTLPETPLPLLHSFTHSLTLNRIAMLKSSHPVRRWKQWLALPVVAGLLAVACQPAADTQPNNGALAPPPPPPPPIASSESSAQMNQLKDGSKVYVFVEEMPHLPGGGGNAAIVEAIQKSIQYPTLAAADQKDGRVFVTFVVSKDGTVVEPRIAKGLGPAYDAAVVAAVAKLPTFVPGHQGGKPVNVAFTVPVQFARQP</sequence>
<keyword evidence="8 11" id="KW-1133">Transmembrane helix</keyword>
<dbReference type="SUPFAM" id="SSF74653">
    <property type="entry name" value="TolA/TonB C-terminal domain"/>
    <property type="match status" value="1"/>
</dbReference>
<comment type="caution">
    <text evidence="13">The sequence shown here is derived from an EMBL/GenBank/DDBJ whole genome shotgun (WGS) entry which is preliminary data.</text>
</comment>
<feature type="compositionally biased region" description="Pro residues" evidence="10">
    <location>
        <begin position="321"/>
        <end position="330"/>
    </location>
</feature>
<comment type="subcellular location">
    <subcellularLocation>
        <location evidence="1">Cell inner membrane</location>
        <topology evidence="1">Single-pass membrane protein</topology>
        <orientation evidence="1">Periplasmic side</orientation>
    </subcellularLocation>
</comment>
<dbReference type="InterPro" id="IPR037682">
    <property type="entry name" value="TonB_C"/>
</dbReference>
<dbReference type="Pfam" id="PF03544">
    <property type="entry name" value="TonB_C"/>
    <property type="match status" value="1"/>
</dbReference>
<dbReference type="InterPro" id="IPR008756">
    <property type="entry name" value="Peptidase_M56"/>
</dbReference>
<keyword evidence="9 11" id="KW-0472">Membrane</keyword>
<accession>A0ABX2FM10</accession>
<dbReference type="InterPro" id="IPR051045">
    <property type="entry name" value="TonB-dependent_transducer"/>
</dbReference>
<name>A0ABX2FM10_9BACT</name>
<evidence type="ECO:0000313" key="14">
    <source>
        <dbReference type="Proteomes" id="UP000779507"/>
    </source>
</evidence>
<evidence type="ECO:0000256" key="9">
    <source>
        <dbReference type="ARBA" id="ARBA00023136"/>
    </source>
</evidence>
<evidence type="ECO:0000259" key="12">
    <source>
        <dbReference type="PROSITE" id="PS52015"/>
    </source>
</evidence>
<keyword evidence="4" id="KW-1003">Cell membrane</keyword>
<keyword evidence="3" id="KW-0813">Transport</keyword>
<evidence type="ECO:0000256" key="8">
    <source>
        <dbReference type="ARBA" id="ARBA00022989"/>
    </source>
</evidence>
<keyword evidence="5" id="KW-0997">Cell inner membrane</keyword>
<evidence type="ECO:0000313" key="13">
    <source>
        <dbReference type="EMBL" id="NRT18175.1"/>
    </source>
</evidence>
<feature type="transmembrane region" description="Helical" evidence="11">
    <location>
        <begin position="6"/>
        <end position="22"/>
    </location>
</feature>
<evidence type="ECO:0000256" key="10">
    <source>
        <dbReference type="SAM" id="MobiDB-lite"/>
    </source>
</evidence>
<evidence type="ECO:0000256" key="4">
    <source>
        <dbReference type="ARBA" id="ARBA00022475"/>
    </source>
</evidence>
<dbReference type="NCBIfam" id="TIGR01352">
    <property type="entry name" value="tonB_Cterm"/>
    <property type="match status" value="1"/>
</dbReference>
<evidence type="ECO:0000256" key="6">
    <source>
        <dbReference type="ARBA" id="ARBA00022692"/>
    </source>
</evidence>